<dbReference type="SUPFAM" id="SSF48403">
    <property type="entry name" value="Ankyrin repeat"/>
    <property type="match status" value="1"/>
</dbReference>
<dbReference type="AlphaFoldDB" id="A0A2N9GY67"/>
<dbReference type="InterPro" id="IPR036770">
    <property type="entry name" value="Ankyrin_rpt-contain_sf"/>
</dbReference>
<dbReference type="GO" id="GO:0005886">
    <property type="term" value="C:plasma membrane"/>
    <property type="evidence" value="ECO:0007669"/>
    <property type="project" value="TreeGrafter"/>
</dbReference>
<dbReference type="PANTHER" id="PTHR24186">
    <property type="entry name" value="PROTEIN PHOSPHATASE 1 REGULATORY SUBUNIT"/>
    <property type="match status" value="1"/>
</dbReference>
<dbReference type="Pfam" id="PF12796">
    <property type="entry name" value="Ank_2"/>
    <property type="match status" value="2"/>
</dbReference>
<accession>A0A2N9GY67</accession>
<dbReference type="PROSITE" id="PS50297">
    <property type="entry name" value="ANK_REP_REGION"/>
    <property type="match status" value="2"/>
</dbReference>
<proteinExistence type="predicted"/>
<organism evidence="4">
    <name type="scientific">Fagus sylvatica</name>
    <name type="common">Beechnut</name>
    <dbReference type="NCBI Taxonomy" id="28930"/>
    <lineage>
        <taxon>Eukaryota</taxon>
        <taxon>Viridiplantae</taxon>
        <taxon>Streptophyta</taxon>
        <taxon>Embryophyta</taxon>
        <taxon>Tracheophyta</taxon>
        <taxon>Spermatophyta</taxon>
        <taxon>Magnoliopsida</taxon>
        <taxon>eudicotyledons</taxon>
        <taxon>Gunneridae</taxon>
        <taxon>Pentapetalae</taxon>
        <taxon>rosids</taxon>
        <taxon>fabids</taxon>
        <taxon>Fagales</taxon>
        <taxon>Fagaceae</taxon>
        <taxon>Fagus</taxon>
    </lineage>
</organism>
<feature type="repeat" description="ANK" evidence="3">
    <location>
        <begin position="113"/>
        <end position="135"/>
    </location>
</feature>
<dbReference type="PANTHER" id="PTHR24186:SF37">
    <property type="entry name" value="PGG DOMAIN-CONTAINING PROTEIN"/>
    <property type="match status" value="1"/>
</dbReference>
<dbReference type="Gene3D" id="1.25.40.20">
    <property type="entry name" value="Ankyrin repeat-containing domain"/>
    <property type="match status" value="1"/>
</dbReference>
<sequence length="171" mass="19029">MERTMGEDDCTTELYIAATKGCTTMLNKLIREDPYILNKISLTTFSETPLHISALLGHLDVTKTLLAQYPKLTIELDSKKRCPLHLASAEGHIEIVQELLHACKDACLVRDQDGKLPLHYAAMRGRVEVVRALISACPDSTRVVLYGGETVLHLCVKVQPIRGSASCWWNL</sequence>
<feature type="repeat" description="ANK" evidence="3">
    <location>
        <begin position="79"/>
        <end position="100"/>
    </location>
</feature>
<evidence type="ECO:0000256" key="1">
    <source>
        <dbReference type="ARBA" id="ARBA00022737"/>
    </source>
</evidence>
<dbReference type="SMART" id="SM00248">
    <property type="entry name" value="ANK"/>
    <property type="match status" value="4"/>
</dbReference>
<evidence type="ECO:0000256" key="3">
    <source>
        <dbReference type="PROSITE-ProRule" id="PRU00023"/>
    </source>
</evidence>
<reference evidence="4" key="1">
    <citation type="submission" date="2018-02" db="EMBL/GenBank/DDBJ databases">
        <authorList>
            <person name="Cohen D.B."/>
            <person name="Kent A.D."/>
        </authorList>
    </citation>
    <scope>NUCLEOTIDE SEQUENCE</scope>
</reference>
<dbReference type="InterPro" id="IPR002110">
    <property type="entry name" value="Ankyrin_rpt"/>
</dbReference>
<dbReference type="PROSITE" id="PS50088">
    <property type="entry name" value="ANK_REPEAT"/>
    <property type="match status" value="2"/>
</dbReference>
<name>A0A2N9GY67_FAGSY</name>
<evidence type="ECO:0000256" key="2">
    <source>
        <dbReference type="ARBA" id="ARBA00023043"/>
    </source>
</evidence>
<dbReference type="EMBL" id="OIVN01002535">
    <property type="protein sequence ID" value="SPD04463.1"/>
    <property type="molecule type" value="Genomic_DNA"/>
</dbReference>
<keyword evidence="2 3" id="KW-0040">ANK repeat</keyword>
<gene>
    <name evidence="4" type="ORF">FSB_LOCUS32345</name>
</gene>
<keyword evidence="1" id="KW-0677">Repeat</keyword>
<protein>
    <submittedName>
        <fullName evidence="4">Uncharacterized protein</fullName>
    </submittedName>
</protein>
<evidence type="ECO:0000313" key="4">
    <source>
        <dbReference type="EMBL" id="SPD04463.1"/>
    </source>
</evidence>